<dbReference type="EMBL" id="JASNVW010000011">
    <property type="protein sequence ID" value="MDK6029527.1"/>
    <property type="molecule type" value="Genomic_DNA"/>
</dbReference>
<accession>A0ABD4Z843</accession>
<dbReference type="GO" id="GO:0006508">
    <property type="term" value="P:proteolysis"/>
    <property type="evidence" value="ECO:0007669"/>
    <property type="project" value="UniProtKB-KW"/>
</dbReference>
<dbReference type="NCBIfam" id="TIGR00706">
    <property type="entry name" value="SppA_dom"/>
    <property type="match status" value="1"/>
</dbReference>
<dbReference type="SUPFAM" id="SSF52096">
    <property type="entry name" value="ClpP/crotonase"/>
    <property type="match status" value="1"/>
</dbReference>
<evidence type="ECO:0000313" key="8">
    <source>
        <dbReference type="Proteomes" id="UP001529235"/>
    </source>
</evidence>
<dbReference type="PANTHER" id="PTHR42987">
    <property type="entry name" value="PEPTIDASE S49"/>
    <property type="match status" value="1"/>
</dbReference>
<comment type="caution">
    <text evidence="7">The sequence shown here is derived from an EMBL/GenBank/DDBJ whole genome shotgun (WGS) entry which is preliminary data.</text>
</comment>
<dbReference type="PANTHER" id="PTHR42987:SF4">
    <property type="entry name" value="PROTEASE SOHB-RELATED"/>
    <property type="match status" value="1"/>
</dbReference>
<reference evidence="7 8" key="1">
    <citation type="submission" date="2023-05" db="EMBL/GenBank/DDBJ databases">
        <title>A new hyperthermophilic archaea 'Ignisphaera cupida' sp. nov. and description of the family 'Ignisphaeraceae' fam. nov.</title>
        <authorList>
            <person name="Podosokorskaya O.A."/>
            <person name="Elcheninov A.G."/>
            <person name="Klukina A."/>
            <person name="Merkel A.Y."/>
        </authorList>
    </citation>
    <scope>NUCLEOTIDE SEQUENCE [LARGE SCALE GENOMIC DNA]</scope>
    <source>
        <strain evidence="7 8">4213-co</strain>
    </source>
</reference>
<dbReference type="CDD" id="cd07023">
    <property type="entry name" value="S49_Sppa_N_C"/>
    <property type="match status" value="1"/>
</dbReference>
<keyword evidence="4" id="KW-0720">Serine protease</keyword>
<evidence type="ECO:0000256" key="5">
    <source>
        <dbReference type="SAM" id="Phobius"/>
    </source>
</evidence>
<evidence type="ECO:0000256" key="4">
    <source>
        <dbReference type="ARBA" id="ARBA00022825"/>
    </source>
</evidence>
<dbReference type="GO" id="GO:0008236">
    <property type="term" value="F:serine-type peptidase activity"/>
    <property type="evidence" value="ECO:0007669"/>
    <property type="project" value="UniProtKB-KW"/>
</dbReference>
<dbReference type="InterPro" id="IPR029045">
    <property type="entry name" value="ClpP/crotonase-like_dom_sf"/>
</dbReference>
<proteinExistence type="inferred from homology"/>
<keyword evidence="3" id="KW-0378">Hydrolase</keyword>
<dbReference type="InterPro" id="IPR002142">
    <property type="entry name" value="Peptidase_S49"/>
</dbReference>
<gene>
    <name evidence="7" type="primary">sppA</name>
    <name evidence="7" type="ORF">QPL79_09140</name>
</gene>
<evidence type="ECO:0000256" key="2">
    <source>
        <dbReference type="ARBA" id="ARBA00022670"/>
    </source>
</evidence>
<dbReference type="Gene3D" id="3.90.226.10">
    <property type="entry name" value="2-enoyl-CoA Hydratase, Chain A, domain 1"/>
    <property type="match status" value="1"/>
</dbReference>
<protein>
    <submittedName>
        <fullName evidence="7">Signal peptide peptidase SppA</fullName>
    </submittedName>
</protein>
<keyword evidence="8" id="KW-1185">Reference proteome</keyword>
<keyword evidence="5" id="KW-0812">Transmembrane</keyword>
<comment type="similarity">
    <text evidence="1">Belongs to the peptidase S49 family.</text>
</comment>
<dbReference type="InterPro" id="IPR004635">
    <property type="entry name" value="Pept_S49_SppA"/>
</dbReference>
<evidence type="ECO:0000313" key="7">
    <source>
        <dbReference type="EMBL" id="MDK6029527.1"/>
    </source>
</evidence>
<organism evidence="7 8">
    <name type="scientific">Ignisphaera cupida</name>
    <dbReference type="NCBI Taxonomy" id="3050454"/>
    <lineage>
        <taxon>Archaea</taxon>
        <taxon>Thermoproteota</taxon>
        <taxon>Thermoprotei</taxon>
        <taxon>Desulfurococcales</taxon>
        <taxon>Desulfurococcaceae</taxon>
        <taxon>Ignisphaera</taxon>
    </lineage>
</organism>
<sequence length="314" mass="33831">MRRKDLIVLIAVGVVVSIVFGFALLGYIQNLVRLGIGSVALIELSGIISYSGSSFNIFSPGSITPSDVKYYVDKALSDPSIKAVVISINSVGGSAAASEEIYQILSKLAENKVVVVYSPEILVSGGYYIALPAKKIVVSPHAIVGSVGAVTMIVNVNELLNKLGVNITIVKSGEFKDILSPYRSPTQKELSIIQEIVNKTAQIFVERVKKHRVIMDEDVFKAKIYFGEEAVRVGLADDVGTLDKAIEIAKELAGLPQYAPLIKIEKPKGLLQQLLGLDLKIGKIEISFGGVCSVVNDLSEFVGKPLYLWIPGLE</sequence>
<dbReference type="Pfam" id="PF01343">
    <property type="entry name" value="Peptidase_S49"/>
    <property type="match status" value="1"/>
</dbReference>
<evidence type="ECO:0000256" key="3">
    <source>
        <dbReference type="ARBA" id="ARBA00022801"/>
    </source>
</evidence>
<keyword evidence="2" id="KW-0645">Protease</keyword>
<evidence type="ECO:0000259" key="6">
    <source>
        <dbReference type="Pfam" id="PF01343"/>
    </source>
</evidence>
<name>A0ABD4Z843_9CREN</name>
<feature type="domain" description="Peptidase S49" evidence="6">
    <location>
        <begin position="108"/>
        <end position="255"/>
    </location>
</feature>
<keyword evidence="5" id="KW-0472">Membrane</keyword>
<dbReference type="RefSeq" id="WP_285274514.1">
    <property type="nucleotide sequence ID" value="NZ_JASNVW010000011.1"/>
</dbReference>
<dbReference type="Gene3D" id="6.20.330.10">
    <property type="match status" value="1"/>
</dbReference>
<feature type="transmembrane region" description="Helical" evidence="5">
    <location>
        <begin position="7"/>
        <end position="28"/>
    </location>
</feature>
<keyword evidence="5" id="KW-1133">Transmembrane helix</keyword>
<dbReference type="Proteomes" id="UP001529235">
    <property type="component" value="Unassembled WGS sequence"/>
</dbReference>
<evidence type="ECO:0000256" key="1">
    <source>
        <dbReference type="ARBA" id="ARBA00008683"/>
    </source>
</evidence>
<dbReference type="AlphaFoldDB" id="A0ABD4Z843"/>
<dbReference type="InterPro" id="IPR047272">
    <property type="entry name" value="S49_SppA_C"/>
</dbReference>